<accession>A0ABW1J7Y3</accession>
<dbReference type="EMBL" id="JBHSQW010000044">
    <property type="protein sequence ID" value="MFC5996555.1"/>
    <property type="molecule type" value="Genomic_DNA"/>
</dbReference>
<dbReference type="Gene3D" id="2.60.40.380">
    <property type="entry name" value="Purple acid phosphatase-like, N-terminal"/>
    <property type="match status" value="1"/>
</dbReference>
<dbReference type="Proteomes" id="UP001596302">
    <property type="component" value="Unassembled WGS sequence"/>
</dbReference>
<dbReference type="InterPro" id="IPR018946">
    <property type="entry name" value="PhoD-like_MPP"/>
</dbReference>
<reference evidence="4" key="1">
    <citation type="journal article" date="2019" name="Int. J. Syst. Evol. Microbiol.">
        <title>The Global Catalogue of Microorganisms (GCM) 10K type strain sequencing project: providing services to taxonomists for standard genome sequencing and annotation.</title>
        <authorList>
            <consortium name="The Broad Institute Genomics Platform"/>
            <consortium name="The Broad Institute Genome Sequencing Center for Infectious Disease"/>
            <person name="Wu L."/>
            <person name="Ma J."/>
        </authorList>
    </citation>
    <scope>NUCLEOTIDE SEQUENCE [LARGE SCALE GENOMIC DNA]</scope>
    <source>
        <strain evidence="4">CCM 8391</strain>
    </source>
</reference>
<dbReference type="PANTHER" id="PTHR43606:SF2">
    <property type="entry name" value="ALKALINE PHOSPHATASE FAMILY PROTEIN (AFU_ORTHOLOGUE AFUA_5G03860)"/>
    <property type="match status" value="1"/>
</dbReference>
<dbReference type="InterPro" id="IPR032093">
    <property type="entry name" value="PhoD_N"/>
</dbReference>
<feature type="domain" description="Phospholipase D N-terminal" evidence="2">
    <location>
        <begin position="32"/>
        <end position="130"/>
    </location>
</feature>
<evidence type="ECO:0000259" key="1">
    <source>
        <dbReference type="Pfam" id="PF09423"/>
    </source>
</evidence>
<name>A0ABW1J7Y3_9PSEU</name>
<dbReference type="InterPro" id="IPR029052">
    <property type="entry name" value="Metallo-depent_PP-like"/>
</dbReference>
<evidence type="ECO:0000313" key="3">
    <source>
        <dbReference type="EMBL" id="MFC5996555.1"/>
    </source>
</evidence>
<dbReference type="SUPFAM" id="SSF56300">
    <property type="entry name" value="Metallo-dependent phosphatases"/>
    <property type="match status" value="1"/>
</dbReference>
<proteinExistence type="predicted"/>
<dbReference type="Gene3D" id="3.60.21.70">
    <property type="entry name" value="PhoD-like phosphatase"/>
    <property type="match status" value="1"/>
</dbReference>
<comment type="caution">
    <text evidence="3">The sequence shown here is derived from an EMBL/GenBank/DDBJ whole genome shotgun (WGS) entry which is preliminary data.</text>
</comment>
<protein>
    <submittedName>
        <fullName evidence="3">Alkaline phosphatase D family protein</fullName>
    </submittedName>
</protein>
<evidence type="ECO:0000313" key="4">
    <source>
        <dbReference type="Proteomes" id="UP001596302"/>
    </source>
</evidence>
<sequence length="509" mass="56314">MLRWGAVGVAGLLTGGALPGCTGHRRADPFTLGVASGEPNASGVVLWTRLAPDPLAEDGFGGMGPAPVEVEWELAGDESFRRVYRRGVETAVRESAHSVHVELDELAPGREYFYRFRTGPYLSAPGRTRTAPEPGAPAGPLTICVASCAQYEHGYFTAYRHLAHEQPDLVLHLGDYQYEYAADEYVAPGGNVRCHAGPQTLTLSNYRQRYAQYKTDPDLQAAHAAAPWLVVWDDHEVANNWAGEIPEPPRPGFPARRAAAFQAYYENMPLRRRSAPRGSDLRLYRRIGWGDLASFFMLDTRQYRDDQPCGGRAGSDCPERADPDRTILGRAQEAWLLNGLRGSRTRWNLLGQQVLFARLDLRPGAERRFSADAWDGYLAARERIIAALRDSPERNTMILTGDLHRHCAAEITEHVDDPASATVATELVTTSITSEGDGSQTEPTTAAILADNPHIRFYDNRRGYVRTDVRHGEIRGYFRVIPYVSRPGAPVATQASFVVENGRPALHRV</sequence>
<feature type="domain" description="PhoD-like phosphatase metallophosphatase" evidence="1">
    <location>
        <begin position="144"/>
        <end position="475"/>
    </location>
</feature>
<evidence type="ECO:0000259" key="2">
    <source>
        <dbReference type="Pfam" id="PF16655"/>
    </source>
</evidence>
<dbReference type="Pfam" id="PF09423">
    <property type="entry name" value="PhoD"/>
    <property type="match status" value="1"/>
</dbReference>
<gene>
    <name evidence="3" type="ORF">ACFQE5_20315</name>
</gene>
<dbReference type="CDD" id="cd07389">
    <property type="entry name" value="MPP_PhoD"/>
    <property type="match status" value="1"/>
</dbReference>
<dbReference type="Pfam" id="PF16655">
    <property type="entry name" value="PhoD_N"/>
    <property type="match status" value="1"/>
</dbReference>
<organism evidence="3 4">
    <name type="scientific">Pseudonocardia hispaniensis</name>
    <dbReference type="NCBI Taxonomy" id="904933"/>
    <lineage>
        <taxon>Bacteria</taxon>
        <taxon>Bacillati</taxon>
        <taxon>Actinomycetota</taxon>
        <taxon>Actinomycetes</taxon>
        <taxon>Pseudonocardiales</taxon>
        <taxon>Pseudonocardiaceae</taxon>
        <taxon>Pseudonocardia</taxon>
    </lineage>
</organism>
<dbReference type="PANTHER" id="PTHR43606">
    <property type="entry name" value="PHOSPHATASE, PUTATIVE (AFU_ORTHOLOGUE AFUA_6G08710)-RELATED"/>
    <property type="match status" value="1"/>
</dbReference>
<dbReference type="InterPro" id="IPR038607">
    <property type="entry name" value="PhoD-like_sf"/>
</dbReference>
<dbReference type="InterPro" id="IPR052900">
    <property type="entry name" value="Phospholipid_Metab_Enz"/>
</dbReference>
<keyword evidence="4" id="KW-1185">Reference proteome</keyword>